<dbReference type="EMBL" id="CP042905">
    <property type="protein sequence ID" value="QEE14535.1"/>
    <property type="molecule type" value="Genomic_DNA"/>
</dbReference>
<protein>
    <submittedName>
        <fullName evidence="1">Uncharacterized protein</fullName>
    </submittedName>
</protein>
<name>A0A5B9D6A3_9ARCH</name>
<dbReference type="RefSeq" id="WP_147661487.1">
    <property type="nucleotide sequence ID" value="NZ_CP042905.2"/>
</dbReference>
<evidence type="ECO:0000313" key="2">
    <source>
        <dbReference type="Proteomes" id="UP000321408"/>
    </source>
</evidence>
<sequence length="415" mass="49088">MARERWEEIVAYYKTYISILQPLLKETRRLFLDLTSEELLDFSALQEKLEEETKRKINTVKAIAEFNAFFRKEIFKHILNYIGEVQKDFEVLDIKDNIIDFLDESIHAFDGLLALIQEDFSKQEGSPLNFLFDLLNEILLPNGDNLESIYEQLLEKSEEWYEAQRHILSPTTFYREKIGEMTIPGLSPKTYQIINGITSLFNLDPNYLDMDENPNYVVPAIMVSDIFEPYIDNIANAEEESIKRICSRLELRITDGIFISPSEELLQLAEPHNFFSRQNDSDGKTRWIPQFSNETFVLLYLAKVSMRRGFLSKELINWISMNFSFIIYNTVLHANLSDENIFYNLFLDLKTEEKIIPYLMKILCFENYLRLDRTKIRDSPVYRKELFNFLGSKIEIIDKITYLLVEKYEKFMNPK</sequence>
<dbReference type="Proteomes" id="UP000321408">
    <property type="component" value="Chromosome"/>
</dbReference>
<gene>
    <name evidence="1" type="ORF">DSAG12_00348</name>
</gene>
<evidence type="ECO:0000313" key="1">
    <source>
        <dbReference type="EMBL" id="QEE14535.1"/>
    </source>
</evidence>
<reference evidence="1 2" key="1">
    <citation type="journal article" date="2020" name="Nature">
        <title>Isolation of an archaeon at the prokaryote-eukaryote interface.</title>
        <authorList>
            <person name="Imachi H."/>
            <person name="Nobu M.K."/>
            <person name="Nakahara N."/>
            <person name="Morono Y."/>
            <person name="Ogawara M."/>
            <person name="Takaki Y."/>
            <person name="Takano Y."/>
            <person name="Uematsu K."/>
            <person name="Ikuta T."/>
            <person name="Ito M."/>
            <person name="Matsui Y."/>
            <person name="Miyazaki M."/>
            <person name="Murata K."/>
            <person name="Saito Y."/>
            <person name="Sakai S."/>
            <person name="Song C."/>
            <person name="Tasumi E."/>
            <person name="Yamanaka Y."/>
            <person name="Yamaguchi T."/>
            <person name="Kamagata Y."/>
            <person name="Tamaki H."/>
            <person name="Takai K."/>
        </authorList>
    </citation>
    <scope>NUCLEOTIDE SEQUENCE [LARGE SCALE GENOMIC DNA]</scope>
    <source>
        <strain evidence="1 2">MK-D1</strain>
    </source>
</reference>
<reference evidence="1 2" key="2">
    <citation type="journal article" date="2024" name="Int. J. Syst. Evol. Microbiol.">
        <title>Promethearchaeum syntrophicum gen. nov., sp. nov., an anaerobic, obligately syntrophic archaeon, the first isolate of the lineage 'Asgard' archaea, and proposal of the new archaeal phylum Promethearchaeota phyl. nov. and kingdom Promethearchaeati regn. nov.</title>
        <authorList>
            <person name="Imachi H."/>
            <person name="Nobu M.K."/>
            <person name="Kato S."/>
            <person name="Takaki Y."/>
            <person name="Miyazaki M."/>
            <person name="Miyata M."/>
            <person name="Ogawara M."/>
            <person name="Saito Y."/>
            <person name="Sakai S."/>
            <person name="Tahara Y.O."/>
            <person name="Takano Y."/>
            <person name="Tasumi E."/>
            <person name="Uematsu K."/>
            <person name="Yoshimura T."/>
            <person name="Itoh T."/>
            <person name="Ohkuma M."/>
            <person name="Takai K."/>
        </authorList>
    </citation>
    <scope>NUCLEOTIDE SEQUENCE [LARGE SCALE GENOMIC DNA]</scope>
    <source>
        <strain evidence="1 2">MK-D1</strain>
    </source>
</reference>
<organism evidence="1 2">
    <name type="scientific">Promethearchaeum syntrophicum</name>
    <dbReference type="NCBI Taxonomy" id="2594042"/>
    <lineage>
        <taxon>Archaea</taxon>
        <taxon>Promethearchaeati</taxon>
        <taxon>Promethearchaeota</taxon>
        <taxon>Promethearchaeia</taxon>
        <taxon>Promethearchaeales</taxon>
        <taxon>Promethearchaeaceae</taxon>
        <taxon>Promethearchaeum</taxon>
    </lineage>
</organism>
<dbReference type="KEGG" id="psyt:DSAG12_00348"/>
<keyword evidence="2" id="KW-1185">Reference proteome</keyword>
<accession>A0A5B9D6A3</accession>
<dbReference type="AlphaFoldDB" id="A0A5B9D6A3"/>
<dbReference type="GeneID" id="41328351"/>
<proteinExistence type="predicted"/>